<feature type="transmembrane region" description="Helical" evidence="8">
    <location>
        <begin position="187"/>
        <end position="205"/>
    </location>
</feature>
<feature type="transmembrane region" description="Helical" evidence="8">
    <location>
        <begin position="161"/>
        <end position="180"/>
    </location>
</feature>
<evidence type="ECO:0000256" key="2">
    <source>
        <dbReference type="ARBA" id="ARBA00008974"/>
    </source>
</evidence>
<keyword evidence="4 8" id="KW-0812">Transmembrane</keyword>
<dbReference type="PANTHER" id="PTHR31806">
    <property type="entry name" value="PURINE-CYTOSINE PERMEASE FCY2-RELATED"/>
    <property type="match status" value="1"/>
</dbReference>
<reference evidence="10" key="1">
    <citation type="journal article" date="2019" name="Int. J. Syst. Evol. Microbiol.">
        <title>The Global Catalogue of Microorganisms (GCM) 10K type strain sequencing project: providing services to taxonomists for standard genome sequencing and annotation.</title>
        <authorList>
            <consortium name="The Broad Institute Genomics Platform"/>
            <consortium name="The Broad Institute Genome Sequencing Center for Infectious Disease"/>
            <person name="Wu L."/>
            <person name="Ma J."/>
        </authorList>
    </citation>
    <scope>NUCLEOTIDE SEQUENCE [LARGE SCALE GENOMIC DNA]</scope>
    <source>
        <strain evidence="10">JCM 16702</strain>
    </source>
</reference>
<evidence type="ECO:0000256" key="5">
    <source>
        <dbReference type="ARBA" id="ARBA00022989"/>
    </source>
</evidence>
<feature type="transmembrane region" description="Helical" evidence="8">
    <location>
        <begin position="372"/>
        <end position="396"/>
    </location>
</feature>
<evidence type="ECO:0000256" key="4">
    <source>
        <dbReference type="ARBA" id="ARBA00022692"/>
    </source>
</evidence>
<keyword evidence="6 7" id="KW-0472">Membrane</keyword>
<feature type="transmembrane region" description="Helical" evidence="8">
    <location>
        <begin position="217"/>
        <end position="238"/>
    </location>
</feature>
<dbReference type="InterPro" id="IPR026030">
    <property type="entry name" value="Pur-cyt_permease_Fcy2/21/22"/>
</dbReference>
<feature type="transmembrane region" description="Helical" evidence="8">
    <location>
        <begin position="259"/>
        <end position="282"/>
    </location>
</feature>
<dbReference type="PANTHER" id="PTHR31806:SF1">
    <property type="entry name" value="PURINE-CYTOSINE PERMEASE FCY2-RELATED"/>
    <property type="match status" value="1"/>
</dbReference>
<feature type="transmembrane region" description="Helical" evidence="8">
    <location>
        <begin position="123"/>
        <end position="141"/>
    </location>
</feature>
<keyword evidence="3 7" id="KW-0813">Transport</keyword>
<keyword evidence="5 8" id="KW-1133">Transmembrane helix</keyword>
<feature type="transmembrane region" description="Helical" evidence="8">
    <location>
        <begin position="79"/>
        <end position="102"/>
    </location>
</feature>
<comment type="caution">
    <text evidence="9">The sequence shown here is derived from an EMBL/GenBank/DDBJ whole genome shotgun (WGS) entry which is preliminary data.</text>
</comment>
<sequence>MTTLRDSQPAQEPPAGVVVREGVYGGKVAAIEPGGADFIPLGERHGRPRGLLWTWTSPNLEFATIFLGVLAVAGFGLTFWQAVAAIALGSGLGALAHGVLSAGGPRHGVAQMVLGRLAFGHRGNALPAALNTVAGGIGWFAVNSVSATLALSTLTGLPKPLCLAVVVAAQVGVAFFGHNLVHAFERYAFPVLAVVFAVASAFILSKADFGAAAPDGSGPGGLGGFLIATAASFGYAAGWNPYAADYTRYLPPDTDRRAVGLYAGLGVFLGCTLLQIVGAAAVTIGGDALGDPTGTFTGHMPALVGDLTLLAITLGAVSANAINIYSGSMSFLTLGLRLPLPVRLQRAFVALVFGVVGLVVAYFGLADAGHSYEAFLLVIAYWIAPWLGVMFADMFLRRGADAGAPADARMFDPGHRNPAGPIAMAVAMVVSITLFSNQEKYVGFVPEHVPAVGDITFVVGFVLAAAGYAVLRRVPALAPRPAASAPASG</sequence>
<protein>
    <submittedName>
        <fullName evidence="9">Cytosine permease</fullName>
    </submittedName>
</protein>
<dbReference type="Gene3D" id="1.10.4160.10">
    <property type="entry name" value="Hydantoin permease"/>
    <property type="match status" value="1"/>
</dbReference>
<evidence type="ECO:0000313" key="9">
    <source>
        <dbReference type="EMBL" id="GAA4066657.1"/>
    </source>
</evidence>
<evidence type="ECO:0000313" key="10">
    <source>
        <dbReference type="Proteomes" id="UP001500683"/>
    </source>
</evidence>
<name>A0ABP7VIL0_9ACTN</name>
<feature type="transmembrane region" description="Helical" evidence="8">
    <location>
        <begin position="417"/>
        <end position="435"/>
    </location>
</feature>
<feature type="transmembrane region" description="Helical" evidence="8">
    <location>
        <begin position="51"/>
        <end position="73"/>
    </location>
</feature>
<dbReference type="Pfam" id="PF02133">
    <property type="entry name" value="Transp_cyt_pur"/>
    <property type="match status" value="1"/>
</dbReference>
<feature type="transmembrane region" description="Helical" evidence="8">
    <location>
        <begin position="347"/>
        <end position="366"/>
    </location>
</feature>
<evidence type="ECO:0000256" key="6">
    <source>
        <dbReference type="ARBA" id="ARBA00023136"/>
    </source>
</evidence>
<evidence type="ECO:0000256" key="7">
    <source>
        <dbReference type="PIRNR" id="PIRNR002744"/>
    </source>
</evidence>
<keyword evidence="10" id="KW-1185">Reference proteome</keyword>
<evidence type="ECO:0000256" key="3">
    <source>
        <dbReference type="ARBA" id="ARBA00022448"/>
    </source>
</evidence>
<dbReference type="RefSeq" id="WP_344944500.1">
    <property type="nucleotide sequence ID" value="NZ_BAAAZG010000011.1"/>
</dbReference>
<feature type="transmembrane region" description="Helical" evidence="8">
    <location>
        <begin position="455"/>
        <end position="471"/>
    </location>
</feature>
<organism evidence="9 10">
    <name type="scientific">Actinomadura miaoliensis</name>
    <dbReference type="NCBI Taxonomy" id="430685"/>
    <lineage>
        <taxon>Bacteria</taxon>
        <taxon>Bacillati</taxon>
        <taxon>Actinomycetota</taxon>
        <taxon>Actinomycetes</taxon>
        <taxon>Streptosporangiales</taxon>
        <taxon>Thermomonosporaceae</taxon>
        <taxon>Actinomadura</taxon>
    </lineage>
</organism>
<dbReference type="InterPro" id="IPR001248">
    <property type="entry name" value="Pur-cyt_permease"/>
</dbReference>
<dbReference type="PIRSF" id="PIRSF002744">
    <property type="entry name" value="Pur-cyt_permease"/>
    <property type="match status" value="1"/>
</dbReference>
<dbReference type="EMBL" id="BAAAZG010000011">
    <property type="protein sequence ID" value="GAA4066657.1"/>
    <property type="molecule type" value="Genomic_DNA"/>
</dbReference>
<proteinExistence type="inferred from homology"/>
<evidence type="ECO:0000256" key="1">
    <source>
        <dbReference type="ARBA" id="ARBA00004141"/>
    </source>
</evidence>
<dbReference type="Proteomes" id="UP001500683">
    <property type="component" value="Unassembled WGS sequence"/>
</dbReference>
<comment type="similarity">
    <text evidence="2 7">Belongs to the purine-cytosine permease (2.A.39) family.</text>
</comment>
<comment type="subcellular location">
    <subcellularLocation>
        <location evidence="1">Membrane</location>
        <topology evidence="1">Multi-pass membrane protein</topology>
    </subcellularLocation>
</comment>
<feature type="transmembrane region" description="Helical" evidence="8">
    <location>
        <begin position="302"/>
        <end position="326"/>
    </location>
</feature>
<gene>
    <name evidence="9" type="ORF">GCM10022214_21330</name>
</gene>
<evidence type="ECO:0000256" key="8">
    <source>
        <dbReference type="SAM" id="Phobius"/>
    </source>
</evidence>
<accession>A0ABP7VIL0</accession>